<organism evidence="3 4">
    <name type="scientific">Taurinivorans muris</name>
    <dbReference type="NCBI Taxonomy" id="2787751"/>
    <lineage>
        <taxon>Bacteria</taxon>
        <taxon>Pseudomonadati</taxon>
        <taxon>Thermodesulfobacteriota</taxon>
        <taxon>Desulfovibrionia</taxon>
        <taxon>Desulfovibrionales</taxon>
        <taxon>Desulfovibrionaceae</taxon>
        <taxon>Taurinivorans</taxon>
    </lineage>
</organism>
<evidence type="ECO:0000259" key="2">
    <source>
        <dbReference type="Pfam" id="PF05170"/>
    </source>
</evidence>
<dbReference type="InterPro" id="IPR007844">
    <property type="entry name" value="AsmA"/>
</dbReference>
<feature type="compositionally biased region" description="Polar residues" evidence="1">
    <location>
        <begin position="366"/>
        <end position="388"/>
    </location>
</feature>
<sequence>MKKVLIGLAAVLILIFGGLTVFVNTKSDFIIQKISEVLEKNLNAKLEMEKLPKLSIFPSLTVSAGKSSLTSPEYTVTFDNADINVSLFKLFSGTVQINSVKVDSLSLKYVDTGNKTKTETVKNDTANPKQAKSIEEIFDLVPTEISITNSNVYYKDNAQEVQLRNINAQIEDFGINKNSSVDFNGSLAYKDKQQDIAFDLATKLSFLFMGQSIEYDIETFKFTPAKGFPFSQPVNITAESIMNLSPVMVEKLDGTVQSPFADLTLKSKGNKKEGEVTVSGDIFPLAIQENFLAGMRFNNLPKTMQLNAEIKNTAKTVVINKLTLNPNNGLISIKGSYDLTKQFLNADLYAENLAVQDYLPKETAKDQTSAKSTPKARTQTAPKQTQKSGNFNFKLTADAKNISYEKLTLDTIHSVVTGRMNNKETVIDIKPLTVTKGGEPIHVAANLELAPKDLVSINLDAPSITARNWASAFMEKNPLDAQLTVKSTLNLKTADPLNTLNGSGQIDGKGIKIETKFLPFITDLLQLKLKLNDRYEFSTLKAPFTIKNGLLSTTNTYIDSSAILLNANGTSHLAKQSLNLTGNAELKKQRLVFPYKVTGTYGDPHVSLDLSKQLQILGKGLLNTGDSLGNDVIDGGRLLEKGLEKLFK</sequence>
<feature type="domain" description="AsmA" evidence="2">
    <location>
        <begin position="4"/>
        <end position="433"/>
    </location>
</feature>
<dbReference type="Proteomes" id="UP001058120">
    <property type="component" value="Chromosome"/>
</dbReference>
<dbReference type="PANTHER" id="PTHR30441">
    <property type="entry name" value="DUF748 DOMAIN-CONTAINING PROTEIN"/>
    <property type="match status" value="1"/>
</dbReference>
<proteinExistence type="predicted"/>
<dbReference type="Pfam" id="PF05170">
    <property type="entry name" value="AsmA"/>
    <property type="match status" value="1"/>
</dbReference>
<accession>A0ABY5Y201</accession>
<keyword evidence="4" id="KW-1185">Reference proteome</keyword>
<dbReference type="EMBL" id="CP065938">
    <property type="protein sequence ID" value="UWX05604.1"/>
    <property type="molecule type" value="Genomic_DNA"/>
</dbReference>
<evidence type="ECO:0000313" key="3">
    <source>
        <dbReference type="EMBL" id="UWX05604.1"/>
    </source>
</evidence>
<evidence type="ECO:0000313" key="4">
    <source>
        <dbReference type="Proteomes" id="UP001058120"/>
    </source>
</evidence>
<evidence type="ECO:0000256" key="1">
    <source>
        <dbReference type="SAM" id="MobiDB-lite"/>
    </source>
</evidence>
<reference evidence="3" key="1">
    <citation type="submission" date="2020-12" db="EMBL/GenBank/DDBJ databases">
        <title>Taurinivorans muris gen. nov., sp. nov., fundamental and realized metabolic niche of a ubiquitous sulfidogenic bacterium in the murine intestine.</title>
        <authorList>
            <person name="Ye H."/>
            <person name="Hanson B.T."/>
            <person name="Loy A."/>
        </authorList>
    </citation>
    <scope>NUCLEOTIDE SEQUENCE</scope>
    <source>
        <strain evidence="3">LT0009</strain>
    </source>
</reference>
<dbReference type="PANTHER" id="PTHR30441:SF8">
    <property type="entry name" value="DUF748 DOMAIN-CONTAINING PROTEIN"/>
    <property type="match status" value="1"/>
</dbReference>
<dbReference type="InterPro" id="IPR052894">
    <property type="entry name" value="AsmA-related"/>
</dbReference>
<name>A0ABY5Y201_9BACT</name>
<protein>
    <submittedName>
        <fullName evidence="3">AsmA family protein</fullName>
    </submittedName>
</protein>
<gene>
    <name evidence="3" type="ORF">JBF11_09185</name>
</gene>
<dbReference type="RefSeq" id="WP_334315189.1">
    <property type="nucleotide sequence ID" value="NZ_CP065938.1"/>
</dbReference>
<feature type="region of interest" description="Disordered" evidence="1">
    <location>
        <begin position="363"/>
        <end position="388"/>
    </location>
</feature>